<proteinExistence type="predicted"/>
<evidence type="ECO:0000313" key="1">
    <source>
        <dbReference type="EMBL" id="QQV74867.1"/>
    </source>
</evidence>
<protein>
    <recommendedName>
        <fullName evidence="3">Cell surface antigen-like protein Sca7</fullName>
    </recommendedName>
</protein>
<organism evidence="1 2">
    <name type="scientific">Rickettsia tillamookensis</name>
    <dbReference type="NCBI Taxonomy" id="2761623"/>
    <lineage>
        <taxon>Bacteria</taxon>
        <taxon>Pseudomonadati</taxon>
        <taxon>Pseudomonadota</taxon>
        <taxon>Alphaproteobacteria</taxon>
        <taxon>Rickettsiales</taxon>
        <taxon>Rickettsiaceae</taxon>
        <taxon>Rickettsieae</taxon>
        <taxon>Rickettsia</taxon>
        <taxon>spotted fever group</taxon>
    </lineage>
</organism>
<gene>
    <name evidence="1" type="ORF">H6P87_00409</name>
</gene>
<dbReference type="Proteomes" id="UP000595296">
    <property type="component" value="Chromosome"/>
</dbReference>
<sequence length="131" mass="13739">MDIHAITLNKVNANIRFEDDTIYTATGNITGDIIDFQGKAGVINIADNVKIDSKVTSTGDTSGTLNFEGAGEVTKLITNIKMLKAGNGNVALTAGGDYSIGEIQGNGNNNLTFGPNSRLTTTYINKTGGRL</sequence>
<dbReference type="EMBL" id="CP060138">
    <property type="protein sequence ID" value="QQV74867.1"/>
    <property type="molecule type" value="Genomic_DNA"/>
</dbReference>
<evidence type="ECO:0000313" key="2">
    <source>
        <dbReference type="Proteomes" id="UP000595296"/>
    </source>
</evidence>
<reference evidence="1 2" key="1">
    <citation type="journal article" date="2021" name="Int. J. Syst. Evol. Microbiol.">
        <title>Characterization of a novel transitional group Rickettsia species (Rickettsia tillamookensis sp. nov.) from the western black-legged tick, Ixodes pacificus.</title>
        <authorList>
            <person name="Gauthier D.T."/>
            <person name="Karpathy S.E."/>
            <person name="Grizzard S.L."/>
            <person name="Batra D."/>
            <person name="Rowe L.A."/>
            <person name="Paddock C.D."/>
        </authorList>
    </citation>
    <scope>NUCLEOTIDE SEQUENCE [LARGE SCALE GENOMIC DNA]</scope>
    <source>
        <strain evidence="1 2">Tillamook 23</strain>
    </source>
</reference>
<accession>A0A9E6MH28</accession>
<evidence type="ECO:0008006" key="3">
    <source>
        <dbReference type="Google" id="ProtNLM"/>
    </source>
</evidence>
<name>A0A9E6MH28_9RICK</name>
<keyword evidence="2" id="KW-1185">Reference proteome</keyword>
<dbReference type="RefSeq" id="WP_202069841.1">
    <property type="nucleotide sequence ID" value="NZ_CP060138.2"/>
</dbReference>